<dbReference type="PANTHER" id="PTHR46629">
    <property type="entry name" value="OS01G0917900 PROTEIN"/>
    <property type="match status" value="1"/>
</dbReference>
<feature type="region of interest" description="Disordered" evidence="2">
    <location>
        <begin position="1"/>
        <end position="61"/>
    </location>
</feature>
<dbReference type="Proteomes" id="UP001055439">
    <property type="component" value="Chromosome 8"/>
</dbReference>
<feature type="region of interest" description="Disordered" evidence="2">
    <location>
        <begin position="98"/>
        <end position="121"/>
    </location>
</feature>
<dbReference type="Pfam" id="PF13920">
    <property type="entry name" value="zf-C3HC4_3"/>
    <property type="match status" value="1"/>
</dbReference>
<feature type="region of interest" description="Disordered" evidence="2">
    <location>
        <begin position="198"/>
        <end position="223"/>
    </location>
</feature>
<feature type="compositionally biased region" description="Acidic residues" evidence="2">
    <location>
        <begin position="201"/>
        <end position="218"/>
    </location>
</feature>
<reference evidence="4" key="1">
    <citation type="submission" date="2022-05" db="EMBL/GenBank/DDBJ databases">
        <title>The Musa troglodytarum L. genome provides insights into the mechanism of non-climacteric behaviour and enrichment of carotenoids.</title>
        <authorList>
            <person name="Wang J."/>
        </authorList>
    </citation>
    <scope>NUCLEOTIDE SEQUENCE</scope>
    <source>
        <tissue evidence="4">Leaf</tissue>
    </source>
</reference>
<evidence type="ECO:0000256" key="1">
    <source>
        <dbReference type="PROSITE-ProRule" id="PRU00175"/>
    </source>
</evidence>
<keyword evidence="1" id="KW-0479">Metal-binding</keyword>
<feature type="domain" description="RING-type" evidence="3">
    <location>
        <begin position="234"/>
        <end position="272"/>
    </location>
</feature>
<dbReference type="AlphaFoldDB" id="A0A9E7KWE6"/>
<keyword evidence="1" id="KW-0863">Zinc-finger</keyword>
<organism evidence="4 5">
    <name type="scientific">Musa troglodytarum</name>
    <name type="common">fe'i banana</name>
    <dbReference type="NCBI Taxonomy" id="320322"/>
    <lineage>
        <taxon>Eukaryota</taxon>
        <taxon>Viridiplantae</taxon>
        <taxon>Streptophyta</taxon>
        <taxon>Embryophyta</taxon>
        <taxon>Tracheophyta</taxon>
        <taxon>Spermatophyta</taxon>
        <taxon>Magnoliopsida</taxon>
        <taxon>Liliopsida</taxon>
        <taxon>Zingiberales</taxon>
        <taxon>Musaceae</taxon>
        <taxon>Musa</taxon>
    </lineage>
</organism>
<evidence type="ECO:0000313" key="5">
    <source>
        <dbReference type="Proteomes" id="UP001055439"/>
    </source>
</evidence>
<proteinExistence type="predicted"/>
<dbReference type="PROSITE" id="PS50089">
    <property type="entry name" value="ZF_RING_2"/>
    <property type="match status" value="1"/>
</dbReference>
<keyword evidence="1" id="KW-0862">Zinc</keyword>
<dbReference type="Gene3D" id="3.30.40.10">
    <property type="entry name" value="Zinc/RING finger domain, C3HC4 (zinc finger)"/>
    <property type="match status" value="1"/>
</dbReference>
<sequence length="282" mass="30412">MEGSELLQSVTPSENADSSDLSEPLEVREEDDTQPSCGRGSGDFACEKREGSASGGLHGDGKRLFDIIQQVRNADGDSGNGSRWRSLTDRLRHTGAALSAVSSSQPCPISDPEVAVSVRNSEPPVQEPMAVAVAAEEPPAVGKEISGGHKTSTGDTDDSWAPAAAPSKEEEEEEEEEEEQQPAKMSLMALLEQTDMQWGGSDEELEAEEEEEEEEEEVAQDKAEAGGDGMLYVCCVCMVRHKGAAFIPCGHTFCRLCSRELWVSRGNCPLCNGYILEILDIF</sequence>
<evidence type="ECO:0000256" key="2">
    <source>
        <dbReference type="SAM" id="MobiDB-lite"/>
    </source>
</evidence>
<dbReference type="InterPro" id="IPR013083">
    <property type="entry name" value="Znf_RING/FYVE/PHD"/>
</dbReference>
<evidence type="ECO:0000259" key="3">
    <source>
        <dbReference type="PROSITE" id="PS50089"/>
    </source>
</evidence>
<keyword evidence="5" id="KW-1185">Reference proteome</keyword>
<gene>
    <name evidence="4" type="ORF">MUK42_17519</name>
</gene>
<dbReference type="SUPFAM" id="SSF57850">
    <property type="entry name" value="RING/U-box"/>
    <property type="match status" value="1"/>
</dbReference>
<feature type="region of interest" description="Disordered" evidence="2">
    <location>
        <begin position="141"/>
        <end position="183"/>
    </location>
</feature>
<feature type="compositionally biased region" description="Polar residues" evidence="2">
    <location>
        <begin position="1"/>
        <end position="21"/>
    </location>
</feature>
<dbReference type="EMBL" id="CP097510">
    <property type="protein sequence ID" value="URE29585.1"/>
    <property type="molecule type" value="Genomic_DNA"/>
</dbReference>
<dbReference type="GO" id="GO:0008270">
    <property type="term" value="F:zinc ion binding"/>
    <property type="evidence" value="ECO:0007669"/>
    <property type="project" value="UniProtKB-KW"/>
</dbReference>
<evidence type="ECO:0000313" key="4">
    <source>
        <dbReference type="EMBL" id="URE29585.1"/>
    </source>
</evidence>
<dbReference type="OrthoDB" id="1711136at2759"/>
<dbReference type="CDD" id="cd16449">
    <property type="entry name" value="RING-HC"/>
    <property type="match status" value="1"/>
</dbReference>
<accession>A0A9E7KWE6</accession>
<feature type="compositionally biased region" description="Acidic residues" evidence="2">
    <location>
        <begin position="169"/>
        <end position="180"/>
    </location>
</feature>
<name>A0A9E7KWE6_9LILI</name>
<protein>
    <submittedName>
        <fullName evidence="4">RING</fullName>
    </submittedName>
</protein>
<dbReference type="InterPro" id="IPR001841">
    <property type="entry name" value="Znf_RING"/>
</dbReference>
<dbReference type="SMART" id="SM00184">
    <property type="entry name" value="RING"/>
    <property type="match status" value="1"/>
</dbReference>